<comment type="similarity">
    <text evidence="4">Belongs to the CTDSPL2 family.</text>
</comment>
<dbReference type="AlphaFoldDB" id="A0A075ASG7"/>
<keyword evidence="2" id="KW-0904">Protein phosphatase</keyword>
<dbReference type="EMBL" id="KE561079">
    <property type="protein sequence ID" value="EPZ33080.1"/>
    <property type="molecule type" value="Genomic_DNA"/>
</dbReference>
<dbReference type="Proteomes" id="UP000030755">
    <property type="component" value="Unassembled WGS sequence"/>
</dbReference>
<dbReference type="CDD" id="cd07521">
    <property type="entry name" value="HAD_FCP1-like"/>
    <property type="match status" value="1"/>
</dbReference>
<keyword evidence="1" id="KW-0378">Hydrolase</keyword>
<dbReference type="PANTHER" id="PTHR12210">
    <property type="entry name" value="DULLARD PROTEIN PHOSPHATASE"/>
    <property type="match status" value="1"/>
</dbReference>
<dbReference type="InterPro" id="IPR023214">
    <property type="entry name" value="HAD_sf"/>
</dbReference>
<evidence type="ECO:0000256" key="3">
    <source>
        <dbReference type="ARBA" id="ARBA00037324"/>
    </source>
</evidence>
<proteinExistence type="inferred from homology"/>
<feature type="compositionally biased region" description="Polar residues" evidence="5">
    <location>
        <begin position="51"/>
        <end position="69"/>
    </location>
</feature>
<feature type="domain" description="FCP1 homology" evidence="6">
    <location>
        <begin position="165"/>
        <end position="324"/>
    </location>
</feature>
<evidence type="ECO:0000313" key="7">
    <source>
        <dbReference type="EMBL" id="EPZ33080.1"/>
    </source>
</evidence>
<organism evidence="7 8">
    <name type="scientific">Rozella allomycis (strain CSF55)</name>
    <dbReference type="NCBI Taxonomy" id="988480"/>
    <lineage>
        <taxon>Eukaryota</taxon>
        <taxon>Fungi</taxon>
        <taxon>Fungi incertae sedis</taxon>
        <taxon>Cryptomycota</taxon>
        <taxon>Cryptomycota incertae sedis</taxon>
        <taxon>Rozella</taxon>
    </lineage>
</organism>
<dbReference type="Pfam" id="PF03031">
    <property type="entry name" value="NIF"/>
    <property type="match status" value="1"/>
</dbReference>
<dbReference type="GO" id="GO:0005634">
    <property type="term" value="C:nucleus"/>
    <property type="evidence" value="ECO:0007669"/>
    <property type="project" value="UniProtKB-ARBA"/>
</dbReference>
<evidence type="ECO:0000313" key="8">
    <source>
        <dbReference type="Proteomes" id="UP000030755"/>
    </source>
</evidence>
<dbReference type="OrthoDB" id="277011at2759"/>
<evidence type="ECO:0000256" key="5">
    <source>
        <dbReference type="SAM" id="MobiDB-lite"/>
    </source>
</evidence>
<accession>A0A075ASG7</accession>
<dbReference type="FunFam" id="3.40.50.1000:FF:000015">
    <property type="entry name" value="CTD small phosphatase-like protein 2"/>
    <property type="match status" value="1"/>
</dbReference>
<dbReference type="InterPro" id="IPR050365">
    <property type="entry name" value="TIM50"/>
</dbReference>
<comment type="function">
    <text evidence="3">Probable phosphatase.</text>
</comment>
<dbReference type="STRING" id="988480.A0A075ASG7"/>
<feature type="region of interest" description="Disordered" evidence="5">
    <location>
        <begin position="23"/>
        <end position="69"/>
    </location>
</feature>
<dbReference type="InterPro" id="IPR011948">
    <property type="entry name" value="Dullard_phosphatase"/>
</dbReference>
<dbReference type="GO" id="GO:0004721">
    <property type="term" value="F:phosphoprotein phosphatase activity"/>
    <property type="evidence" value="ECO:0007669"/>
    <property type="project" value="UniProtKB-KW"/>
</dbReference>
<sequence length="349" mass="39874">MSENSASSSVFSLLSSLTNLVFDDKRPKTPIKQEAKLSKTSTPKSVKNDATKTPSKSSNSMIHSTPKKNATTYWKTPVKKAVSTLKNAINVHQEAFHSEETEEELFSPSFHVDEAEDEEDLTAYMTAEDELPQDDDMFNPFTFIRYLPDLSNFPPRKVNLPRKTRSCPPITLVLDLDETLVHCSTTPLKTYDLTFEVEFNSEHYTVYVLKRPFLQEFLEKVSTMFEVVIFTASQKVYADKLLNILDPNRKYIKHRLFRDSCLYVHGNYLKDLTVLGRDLSQTIIVDNAPQSFGFQLSNGIPIESWYGARDDTQLLSVLEFLSDIVGVTDVRPTIENAFRLKELVYGRQK</sequence>
<dbReference type="SMART" id="SM00577">
    <property type="entry name" value="CPDc"/>
    <property type="match status" value="1"/>
</dbReference>
<evidence type="ECO:0000256" key="4">
    <source>
        <dbReference type="ARBA" id="ARBA00038355"/>
    </source>
</evidence>
<evidence type="ECO:0000256" key="2">
    <source>
        <dbReference type="ARBA" id="ARBA00022912"/>
    </source>
</evidence>
<dbReference type="Gene3D" id="3.40.50.1000">
    <property type="entry name" value="HAD superfamily/HAD-like"/>
    <property type="match status" value="1"/>
</dbReference>
<dbReference type="InterPro" id="IPR036412">
    <property type="entry name" value="HAD-like_sf"/>
</dbReference>
<name>A0A075ASG7_ROZAC</name>
<reference evidence="7 8" key="1">
    <citation type="journal article" date="2013" name="Curr. Biol.">
        <title>Shared signatures of parasitism and phylogenomics unite Cryptomycota and microsporidia.</title>
        <authorList>
            <person name="James T.Y."/>
            <person name="Pelin A."/>
            <person name="Bonen L."/>
            <person name="Ahrendt S."/>
            <person name="Sain D."/>
            <person name="Corradi N."/>
            <person name="Stajich J.E."/>
        </authorList>
    </citation>
    <scope>NUCLEOTIDE SEQUENCE [LARGE SCALE GENOMIC DNA]</scope>
    <source>
        <strain evidence="7 8">CSF55</strain>
    </source>
</reference>
<feature type="compositionally biased region" description="Basic and acidic residues" evidence="5">
    <location>
        <begin position="23"/>
        <end position="37"/>
    </location>
</feature>
<dbReference type="SUPFAM" id="SSF56784">
    <property type="entry name" value="HAD-like"/>
    <property type="match status" value="1"/>
</dbReference>
<evidence type="ECO:0000259" key="6">
    <source>
        <dbReference type="PROSITE" id="PS50969"/>
    </source>
</evidence>
<protein>
    <submittedName>
        <fullName evidence="7">HAD-like domain-containing protein</fullName>
    </submittedName>
</protein>
<dbReference type="NCBIfam" id="TIGR02251">
    <property type="entry name" value="HIF-SF_euk"/>
    <property type="match status" value="1"/>
</dbReference>
<keyword evidence="8" id="KW-1185">Reference proteome</keyword>
<dbReference type="InterPro" id="IPR004274">
    <property type="entry name" value="FCP1_dom"/>
</dbReference>
<dbReference type="PROSITE" id="PS50969">
    <property type="entry name" value="FCP1"/>
    <property type="match status" value="1"/>
</dbReference>
<dbReference type="HOGENOM" id="CLU_034042_1_0_1"/>
<evidence type="ECO:0000256" key="1">
    <source>
        <dbReference type="ARBA" id="ARBA00022801"/>
    </source>
</evidence>
<gene>
    <name evidence="7" type="ORF">O9G_002881</name>
</gene>